<evidence type="ECO:0000259" key="3">
    <source>
        <dbReference type="Pfam" id="PF01557"/>
    </source>
</evidence>
<accession>A0A917XGA5</accession>
<name>A0A917XGA5_9ACTN</name>
<dbReference type="EMBL" id="BMML01000013">
    <property type="protein sequence ID" value="GGN22792.1"/>
    <property type="molecule type" value="Genomic_DNA"/>
</dbReference>
<reference evidence="4" key="2">
    <citation type="submission" date="2020-09" db="EMBL/GenBank/DDBJ databases">
        <authorList>
            <person name="Sun Q."/>
            <person name="Zhou Y."/>
        </authorList>
    </citation>
    <scope>NUCLEOTIDE SEQUENCE</scope>
    <source>
        <strain evidence="4">CGMCC 4.7110</strain>
    </source>
</reference>
<dbReference type="InterPro" id="IPR011234">
    <property type="entry name" value="Fumarylacetoacetase-like_C"/>
</dbReference>
<comment type="cofactor">
    <cofactor evidence="2">
        <name>Mg(2+)</name>
        <dbReference type="ChEBI" id="CHEBI:18420"/>
    </cofactor>
</comment>
<gene>
    <name evidence="4" type="ORF">GCM10011578_054700</name>
</gene>
<dbReference type="CDD" id="cd16841">
    <property type="entry name" value="RraA_family"/>
    <property type="match status" value="1"/>
</dbReference>
<feature type="binding site" evidence="2">
    <location>
        <position position="364"/>
    </location>
    <ligand>
        <name>Mg(2+)</name>
        <dbReference type="ChEBI" id="CHEBI:18420"/>
    </ligand>
</feature>
<organism evidence="4 5">
    <name type="scientific">Streptomyces fuscichromogenes</name>
    <dbReference type="NCBI Taxonomy" id="1324013"/>
    <lineage>
        <taxon>Bacteria</taxon>
        <taxon>Bacillati</taxon>
        <taxon>Actinomycetota</taxon>
        <taxon>Actinomycetes</taxon>
        <taxon>Kitasatosporales</taxon>
        <taxon>Streptomycetaceae</taxon>
        <taxon>Streptomyces</taxon>
    </lineage>
</organism>
<dbReference type="AlphaFoldDB" id="A0A917XGA5"/>
<protein>
    <recommendedName>
        <fullName evidence="3">Fumarylacetoacetase-like C-terminal domain-containing protein</fullName>
    </recommendedName>
</protein>
<evidence type="ECO:0000313" key="4">
    <source>
        <dbReference type="EMBL" id="GGN22792.1"/>
    </source>
</evidence>
<keyword evidence="5" id="KW-1185">Reference proteome</keyword>
<evidence type="ECO:0000256" key="2">
    <source>
        <dbReference type="PIRSR" id="PIRSR605493-1"/>
    </source>
</evidence>
<comment type="caution">
    <text evidence="4">The sequence shown here is derived from an EMBL/GenBank/DDBJ whole genome shotgun (WGS) entry which is preliminary data.</text>
</comment>
<dbReference type="SUPFAM" id="SSF89562">
    <property type="entry name" value="RraA-like"/>
    <property type="match status" value="1"/>
</dbReference>
<dbReference type="Pfam" id="PF03737">
    <property type="entry name" value="RraA-like"/>
    <property type="match status" value="1"/>
</dbReference>
<proteinExistence type="predicted"/>
<sequence>MPHPLALAPSKILAVHLNYRSRADERGRTPSFPSYFLKPPSTLSGDGDPLVRPPGCELLAFEGEIALVIGERGRRIPVESAWDHVRWVTAANDAGVYDLRYADRGSNLRSKGIDGYTPLGPTLLDARAIAPADLALRSWVNGRLVQEAGSDDWLFSLPLLVADLSRLMTLEEGDVVLTGTPTGSTVVHPGDTVEVEVTAGALTTGRLGNTVTEGEAPLSPIGALPRGGAGVRAEAYGGRPAAGGLSAEQRALLSSVSTATLSSQLRRRGLNNVSVDGLTSTRPTRRMVGVARTLRYLPLREDLFAEVGGGMNAQKATVESIRPGEILVIEARRDPTSGTIGDILALRAQLRGAEGIVTDGGVRDLAAVADLDIPTYHAGGHPAVLGRRHVPWEGDVAIACGGTLVRPGDIVVGDGDGVLVIPPALVDEVARDAVEQERQERFIAQRVAAGSPVDGLYPMNEEWSGHYRAWCAAGEPDGREDRR</sequence>
<feature type="binding site" evidence="2">
    <location>
        <begin position="341"/>
        <end position="344"/>
    </location>
    <ligand>
        <name>substrate</name>
    </ligand>
</feature>
<dbReference type="Gene3D" id="3.90.850.10">
    <property type="entry name" value="Fumarylacetoacetase-like, C-terminal domain"/>
    <property type="match status" value="1"/>
</dbReference>
<dbReference type="InterPro" id="IPR036704">
    <property type="entry name" value="RraA/RraA-like_sf"/>
</dbReference>
<feature type="binding site" evidence="2">
    <location>
        <position position="363"/>
    </location>
    <ligand>
        <name>substrate</name>
    </ligand>
</feature>
<dbReference type="PANTHER" id="PTHR11820">
    <property type="entry name" value="ACYLPYRUVASE"/>
    <property type="match status" value="1"/>
</dbReference>
<dbReference type="InterPro" id="IPR005493">
    <property type="entry name" value="RraA/RraA-like"/>
</dbReference>
<dbReference type="PANTHER" id="PTHR11820:SF112">
    <property type="entry name" value="FUMARYLACETOACETATE HYDROLASE FAMILY PROTEIN (AFU_ORTHOLOGUE AFUA_1G02370)-RELATED"/>
    <property type="match status" value="1"/>
</dbReference>
<dbReference type="GO" id="GO:0003824">
    <property type="term" value="F:catalytic activity"/>
    <property type="evidence" value="ECO:0007669"/>
    <property type="project" value="InterPro"/>
</dbReference>
<keyword evidence="1 2" id="KW-0479">Metal-binding</keyword>
<dbReference type="RefSeq" id="WP_189265477.1">
    <property type="nucleotide sequence ID" value="NZ_BMML01000013.1"/>
</dbReference>
<dbReference type="NCBIfam" id="NF006093">
    <property type="entry name" value="PRK08245.1"/>
    <property type="match status" value="1"/>
</dbReference>
<dbReference type="GO" id="GO:0046872">
    <property type="term" value="F:metal ion binding"/>
    <property type="evidence" value="ECO:0007669"/>
    <property type="project" value="UniProtKB-KW"/>
</dbReference>
<keyword evidence="2" id="KW-0460">Magnesium</keyword>
<dbReference type="SUPFAM" id="SSF56529">
    <property type="entry name" value="FAH"/>
    <property type="match status" value="1"/>
</dbReference>
<reference evidence="4" key="1">
    <citation type="journal article" date="2014" name="Int. J. Syst. Evol. Microbiol.">
        <title>Complete genome sequence of Corynebacterium casei LMG S-19264T (=DSM 44701T), isolated from a smear-ripened cheese.</title>
        <authorList>
            <consortium name="US DOE Joint Genome Institute (JGI-PGF)"/>
            <person name="Walter F."/>
            <person name="Albersmeier A."/>
            <person name="Kalinowski J."/>
            <person name="Ruckert C."/>
        </authorList>
    </citation>
    <scope>NUCLEOTIDE SEQUENCE</scope>
    <source>
        <strain evidence="4">CGMCC 4.7110</strain>
    </source>
</reference>
<dbReference type="NCBIfam" id="NF009399">
    <property type="entry name" value="PRK12764.1"/>
    <property type="match status" value="1"/>
</dbReference>
<feature type="domain" description="Fumarylacetoacetase-like C-terminal" evidence="3">
    <location>
        <begin position="11"/>
        <end position="211"/>
    </location>
</feature>
<dbReference type="Proteomes" id="UP000653411">
    <property type="component" value="Unassembled WGS sequence"/>
</dbReference>
<dbReference type="InterPro" id="IPR036663">
    <property type="entry name" value="Fumarylacetoacetase_C_sf"/>
</dbReference>
<evidence type="ECO:0000256" key="1">
    <source>
        <dbReference type="ARBA" id="ARBA00022723"/>
    </source>
</evidence>
<dbReference type="Gene3D" id="3.50.30.40">
    <property type="entry name" value="Ribonuclease E inhibitor RraA/RraA-like"/>
    <property type="match status" value="1"/>
</dbReference>
<evidence type="ECO:0000313" key="5">
    <source>
        <dbReference type="Proteomes" id="UP000653411"/>
    </source>
</evidence>
<dbReference type="Pfam" id="PF01557">
    <property type="entry name" value="FAA_hydrolase"/>
    <property type="match status" value="1"/>
</dbReference>